<dbReference type="AlphaFoldDB" id="A0A512HC41"/>
<comment type="subcellular location">
    <subcellularLocation>
        <location evidence="1">Membrane</location>
        <topology evidence="1">Multi-pass membrane protein</topology>
    </subcellularLocation>
</comment>
<keyword evidence="7" id="KW-0869">Chloride channel</keyword>
<keyword evidence="3 10" id="KW-0812">Transmembrane</keyword>
<feature type="transmembrane region" description="Helical" evidence="10">
    <location>
        <begin position="409"/>
        <end position="431"/>
    </location>
</feature>
<gene>
    <name evidence="11" type="ORF">ROR02_31480</name>
</gene>
<keyword evidence="5" id="KW-0406">Ion transport</keyword>
<evidence type="ECO:0000256" key="1">
    <source>
        <dbReference type="ARBA" id="ARBA00004141"/>
    </source>
</evidence>
<evidence type="ECO:0000256" key="5">
    <source>
        <dbReference type="ARBA" id="ARBA00023065"/>
    </source>
</evidence>
<dbReference type="PRINTS" id="PR00762">
    <property type="entry name" value="CLCHANNEL"/>
</dbReference>
<dbReference type="GO" id="GO:0005254">
    <property type="term" value="F:chloride channel activity"/>
    <property type="evidence" value="ECO:0007669"/>
    <property type="project" value="UniProtKB-KW"/>
</dbReference>
<evidence type="ECO:0000256" key="4">
    <source>
        <dbReference type="ARBA" id="ARBA00022989"/>
    </source>
</evidence>
<dbReference type="Gene3D" id="3.10.580.10">
    <property type="entry name" value="CBS-domain"/>
    <property type="match status" value="1"/>
</dbReference>
<dbReference type="OrthoDB" id="9767361at2"/>
<evidence type="ECO:0000256" key="6">
    <source>
        <dbReference type="ARBA" id="ARBA00023136"/>
    </source>
</evidence>
<feature type="transmembrane region" description="Helical" evidence="10">
    <location>
        <begin position="39"/>
        <end position="71"/>
    </location>
</feature>
<evidence type="ECO:0000313" key="11">
    <source>
        <dbReference type="EMBL" id="GEO83017.1"/>
    </source>
</evidence>
<evidence type="ECO:0008006" key="13">
    <source>
        <dbReference type="Google" id="ProtNLM"/>
    </source>
</evidence>
<sequence length="620" mass="64644">MKSSDSNDDRLPIGETVVRRPAPRHGVASRQTKARRVSLPVLSVLALIVGLVTGLGAVVFRFLIGIIHNLAFQGTFSTTYDANVFGPTPPWGMGVILVPVIGGLIVVWLVRTFAPEARGHGVPEVIDAIFFKQGVIRPVVAVVKSLASALSIGTGASVGREGPIIQIGAALGSSLAQWTRLPTAQRIALLSAGAGAGIAATFNTPLGAVMFAVELMMPEISVATFIPVVIATGAATYVGRLAFGLHPAFMVPAASLPETDPFGVGTLALVVVLGLLCGLAAWAFIRGLAFAETFFDKLPFNAYVTNIIGMTLIGVLLYVLQTQTGHSFVDGTGYAAIQTVLQGALVSLPLLAILFLAKLFATTVSLGSGASGGVFAPSLFMGTTLGGAFGAVVALVFPDSGLSVMDSAMIGMASVNAGATGAALTAIIMVFEMTRDYNIIVPMIIAVAMSVGLRRLLMAENIYTVKLVPRGHRIPKDRHSNMFLIHPARELLDGAALFVNGAAPAGSAASQLSGDDMARPLVVTDGARIQGIITDPVQLLDLARHSPDACVGQLAHRRFIVAHEDSVMHDILKRMGRHGAEAVLVVDRRRGVPRAADVKGVIAKQQIADSVLASIQSTNA</sequence>
<evidence type="ECO:0000256" key="8">
    <source>
        <dbReference type="ARBA" id="ARBA00023214"/>
    </source>
</evidence>
<dbReference type="RefSeq" id="WP_147165052.1">
    <property type="nucleotide sequence ID" value="NZ_BJZO01000148.1"/>
</dbReference>
<dbReference type="InterPro" id="IPR046342">
    <property type="entry name" value="CBS_dom_sf"/>
</dbReference>
<evidence type="ECO:0000256" key="9">
    <source>
        <dbReference type="ARBA" id="ARBA00023303"/>
    </source>
</evidence>
<evidence type="ECO:0000256" key="3">
    <source>
        <dbReference type="ARBA" id="ARBA00022692"/>
    </source>
</evidence>
<evidence type="ECO:0000256" key="2">
    <source>
        <dbReference type="ARBA" id="ARBA00022448"/>
    </source>
</evidence>
<dbReference type="GO" id="GO:0034707">
    <property type="term" value="C:chloride channel complex"/>
    <property type="evidence" value="ECO:0007669"/>
    <property type="project" value="UniProtKB-KW"/>
</dbReference>
<dbReference type="SUPFAM" id="SSF54631">
    <property type="entry name" value="CBS-domain pair"/>
    <property type="match status" value="1"/>
</dbReference>
<evidence type="ECO:0000256" key="10">
    <source>
        <dbReference type="SAM" id="Phobius"/>
    </source>
</evidence>
<feature type="transmembrane region" description="Helical" evidence="10">
    <location>
        <begin position="437"/>
        <end position="457"/>
    </location>
</feature>
<comment type="caution">
    <text evidence="11">The sequence shown here is derived from an EMBL/GenBank/DDBJ whole genome shotgun (WGS) entry which is preliminary data.</text>
</comment>
<dbReference type="Proteomes" id="UP000321567">
    <property type="component" value="Unassembled WGS sequence"/>
</dbReference>
<dbReference type="Gene3D" id="1.10.3080.10">
    <property type="entry name" value="Clc chloride channel"/>
    <property type="match status" value="1"/>
</dbReference>
<keyword evidence="8" id="KW-0868">Chloride</keyword>
<dbReference type="InterPro" id="IPR001807">
    <property type="entry name" value="ClC"/>
</dbReference>
<dbReference type="PANTHER" id="PTHR43427:SF6">
    <property type="entry name" value="CHLORIDE CHANNEL PROTEIN CLC-E"/>
    <property type="match status" value="1"/>
</dbReference>
<feature type="transmembrane region" description="Helical" evidence="10">
    <location>
        <begin position="300"/>
        <end position="320"/>
    </location>
</feature>
<accession>A0A512HC41</accession>
<keyword evidence="12" id="KW-1185">Reference proteome</keyword>
<protein>
    <recommendedName>
        <fullName evidence="13">Chloride channel protein</fullName>
    </recommendedName>
</protein>
<dbReference type="EMBL" id="BJZO01000148">
    <property type="protein sequence ID" value="GEO83017.1"/>
    <property type="molecule type" value="Genomic_DNA"/>
</dbReference>
<keyword evidence="2" id="KW-0813">Transport</keyword>
<keyword evidence="9" id="KW-0407">Ion channel</keyword>
<dbReference type="CDD" id="cd00400">
    <property type="entry name" value="Voltage_gated_ClC"/>
    <property type="match status" value="1"/>
</dbReference>
<evidence type="ECO:0000256" key="7">
    <source>
        <dbReference type="ARBA" id="ARBA00023173"/>
    </source>
</evidence>
<feature type="transmembrane region" description="Helical" evidence="10">
    <location>
        <begin position="264"/>
        <end position="285"/>
    </location>
</feature>
<feature type="transmembrane region" description="Helical" evidence="10">
    <location>
        <begin position="375"/>
        <end position="397"/>
    </location>
</feature>
<keyword evidence="4 10" id="KW-1133">Transmembrane helix</keyword>
<reference evidence="11 12" key="1">
    <citation type="submission" date="2019-07" db="EMBL/GenBank/DDBJ databases">
        <title>Whole genome shotgun sequence of Rhodospirillum oryzae NBRC 107573.</title>
        <authorList>
            <person name="Hosoyama A."/>
            <person name="Uohara A."/>
            <person name="Ohji S."/>
            <person name="Ichikawa N."/>
        </authorList>
    </citation>
    <scope>NUCLEOTIDE SEQUENCE [LARGE SCALE GENOMIC DNA]</scope>
    <source>
        <strain evidence="11 12">NBRC 107573</strain>
    </source>
</reference>
<dbReference type="PANTHER" id="PTHR43427">
    <property type="entry name" value="CHLORIDE CHANNEL PROTEIN CLC-E"/>
    <property type="match status" value="1"/>
</dbReference>
<dbReference type="SUPFAM" id="SSF81340">
    <property type="entry name" value="Clc chloride channel"/>
    <property type="match status" value="1"/>
</dbReference>
<organism evidence="11 12">
    <name type="scientific">Pararhodospirillum oryzae</name>
    <dbReference type="NCBI Taxonomy" id="478448"/>
    <lineage>
        <taxon>Bacteria</taxon>
        <taxon>Pseudomonadati</taxon>
        <taxon>Pseudomonadota</taxon>
        <taxon>Alphaproteobacteria</taxon>
        <taxon>Rhodospirillales</taxon>
        <taxon>Rhodospirillaceae</taxon>
        <taxon>Pararhodospirillum</taxon>
    </lineage>
</organism>
<keyword evidence="6 10" id="KW-0472">Membrane</keyword>
<feature type="transmembrane region" description="Helical" evidence="10">
    <location>
        <begin position="332"/>
        <end position="355"/>
    </location>
</feature>
<dbReference type="InterPro" id="IPR050368">
    <property type="entry name" value="ClC-type_chloride_channel"/>
</dbReference>
<name>A0A512HC41_9PROT</name>
<proteinExistence type="predicted"/>
<evidence type="ECO:0000313" key="12">
    <source>
        <dbReference type="Proteomes" id="UP000321567"/>
    </source>
</evidence>
<dbReference type="Pfam" id="PF00654">
    <property type="entry name" value="Voltage_CLC"/>
    <property type="match status" value="1"/>
</dbReference>
<feature type="transmembrane region" description="Helical" evidence="10">
    <location>
        <begin position="225"/>
        <end position="243"/>
    </location>
</feature>
<feature type="transmembrane region" description="Helical" evidence="10">
    <location>
        <begin position="91"/>
        <end position="110"/>
    </location>
</feature>
<dbReference type="InterPro" id="IPR014743">
    <property type="entry name" value="Cl-channel_core"/>
</dbReference>